<keyword evidence="1 2" id="KW-1015">Disulfide bond</keyword>
<dbReference type="Gene3D" id="3.10.250.10">
    <property type="entry name" value="SRCR-like domain"/>
    <property type="match status" value="1"/>
</dbReference>
<sequence length="110" mass="12107">RKSFSIVEYCKDFEQWVILCDEGNEWTLNDATVVCRQAGRLGDDVSIHQSGYKIMNARGTVPQCYGNESHIDDCNNIATTECSTVLVDCGTMASCGDNSNNSGNNVILYI</sequence>
<evidence type="ECO:0000256" key="2">
    <source>
        <dbReference type="PROSITE-ProRule" id="PRU00196"/>
    </source>
</evidence>
<dbReference type="PROSITE" id="PS50287">
    <property type="entry name" value="SRCR_2"/>
    <property type="match status" value="1"/>
</dbReference>
<evidence type="ECO:0000259" key="3">
    <source>
        <dbReference type="PROSITE" id="PS50287"/>
    </source>
</evidence>
<dbReference type="Proteomes" id="UP001174909">
    <property type="component" value="Unassembled WGS sequence"/>
</dbReference>
<comment type="caution">
    <text evidence="2">Lacks conserved residue(s) required for the propagation of feature annotation.</text>
</comment>
<feature type="domain" description="SRCR" evidence="3">
    <location>
        <begin position="1"/>
        <end position="90"/>
    </location>
</feature>
<organism evidence="4 5">
    <name type="scientific">Geodia barretti</name>
    <name type="common">Barrett's horny sponge</name>
    <dbReference type="NCBI Taxonomy" id="519541"/>
    <lineage>
        <taxon>Eukaryota</taxon>
        <taxon>Metazoa</taxon>
        <taxon>Porifera</taxon>
        <taxon>Demospongiae</taxon>
        <taxon>Heteroscleromorpha</taxon>
        <taxon>Tetractinellida</taxon>
        <taxon>Astrophorina</taxon>
        <taxon>Geodiidae</taxon>
        <taxon>Geodia</taxon>
    </lineage>
</organism>
<protein>
    <recommendedName>
        <fullName evidence="3">SRCR domain-containing protein</fullName>
    </recommendedName>
</protein>
<keyword evidence="5" id="KW-1185">Reference proteome</keyword>
<dbReference type="InterPro" id="IPR036772">
    <property type="entry name" value="SRCR-like_dom_sf"/>
</dbReference>
<dbReference type="Pfam" id="PF00530">
    <property type="entry name" value="SRCR"/>
    <property type="match status" value="1"/>
</dbReference>
<comment type="caution">
    <text evidence="4">The sequence shown here is derived from an EMBL/GenBank/DDBJ whole genome shotgun (WGS) entry which is preliminary data.</text>
</comment>
<dbReference type="InterPro" id="IPR001190">
    <property type="entry name" value="SRCR"/>
</dbReference>
<name>A0AA35RUE1_GEOBA</name>
<proteinExistence type="predicted"/>
<evidence type="ECO:0000256" key="1">
    <source>
        <dbReference type="ARBA" id="ARBA00023157"/>
    </source>
</evidence>
<dbReference type="AlphaFoldDB" id="A0AA35RUE1"/>
<dbReference type="GO" id="GO:0016020">
    <property type="term" value="C:membrane"/>
    <property type="evidence" value="ECO:0007669"/>
    <property type="project" value="InterPro"/>
</dbReference>
<feature type="disulfide bond" evidence="2">
    <location>
        <begin position="64"/>
        <end position="74"/>
    </location>
</feature>
<accession>A0AA35RUE1</accession>
<reference evidence="4" key="1">
    <citation type="submission" date="2023-03" db="EMBL/GenBank/DDBJ databases">
        <authorList>
            <person name="Steffen K."/>
            <person name="Cardenas P."/>
        </authorList>
    </citation>
    <scope>NUCLEOTIDE SEQUENCE</scope>
</reference>
<evidence type="ECO:0000313" key="4">
    <source>
        <dbReference type="EMBL" id="CAI8016592.1"/>
    </source>
</evidence>
<dbReference type="EMBL" id="CASHTH010001542">
    <property type="protein sequence ID" value="CAI8016592.1"/>
    <property type="molecule type" value="Genomic_DNA"/>
</dbReference>
<evidence type="ECO:0000313" key="5">
    <source>
        <dbReference type="Proteomes" id="UP001174909"/>
    </source>
</evidence>
<dbReference type="SUPFAM" id="SSF56487">
    <property type="entry name" value="SRCR-like"/>
    <property type="match status" value="1"/>
</dbReference>
<gene>
    <name evidence="4" type="ORF">GBAR_LOCUS10167</name>
</gene>
<feature type="non-terminal residue" evidence="4">
    <location>
        <position position="1"/>
    </location>
</feature>